<gene>
    <name evidence="1" type="ORF">BBG48_005225</name>
</gene>
<dbReference type="PANTHER" id="PTHR43179:SF7">
    <property type="entry name" value="RHAMNOSYLTRANSFERASE WBBL"/>
    <property type="match status" value="1"/>
</dbReference>
<sequence>MKLSIIIVNYKTYDYTFSAIKSVLNSYIDFEYEIFLIDNASNDGSIEKLEQDFFDKISNNKIEIIKNTENLGFAKANNIAIKKSNSDYILLLNSDTKVSNTAIYGSVNYLESLHKPAILTCKVLLEDGKLDHACKRGFPTPEASFYYFTKLDKKNPQKYGAYDYLTLDENEIGYVDAVSGAFMLIAKEIIENVGLLDEDYFMYAEDIDYCYRAKQAGYEIIYYPKETITHYKNKSRQKRKYKTIYNFYHTMWLFYKKHYIKKYNPLVTLSVICGILLKYLIELIKNAVRR</sequence>
<dbReference type="Gene3D" id="3.90.550.10">
    <property type="entry name" value="Spore Coat Polysaccharide Biosynthesis Protein SpsA, Chain A"/>
    <property type="match status" value="1"/>
</dbReference>
<accession>A0A371ILG8</accession>
<dbReference type="Proteomes" id="UP000093352">
    <property type="component" value="Unassembled WGS sequence"/>
</dbReference>
<name>A0A371ILG8_9FIRM</name>
<reference evidence="1 2" key="1">
    <citation type="journal article" date="2016" name="Genome Announc.">
        <title>Draft Genome Sequence of Criibacterium bergeronii gen. nov., sp. nov., Strain CCRI-22567T, Isolated from a Vaginal Sample from a Woman with Bacterial Vaginosis.</title>
        <authorList>
            <person name="Maheux A.F."/>
            <person name="Berube E."/>
            <person name="Boudreau D.K."/>
            <person name="Raymond F."/>
            <person name="Corbeil J."/>
            <person name="Roy P.H."/>
            <person name="Boissinot M."/>
            <person name="Omar R.F."/>
        </authorList>
    </citation>
    <scope>NUCLEOTIDE SEQUENCE [LARGE SCALE GENOMIC DNA]</scope>
    <source>
        <strain evidence="1 2">CCRI-22567</strain>
    </source>
</reference>
<dbReference type="Pfam" id="PF13641">
    <property type="entry name" value="Glyco_tranf_2_3"/>
    <property type="match status" value="1"/>
</dbReference>
<dbReference type="RefSeq" id="WP_068913441.1">
    <property type="nucleotide sequence ID" value="NZ_MBEW02000008.1"/>
</dbReference>
<dbReference type="AlphaFoldDB" id="A0A371ILG8"/>
<proteinExistence type="predicted"/>
<evidence type="ECO:0000313" key="1">
    <source>
        <dbReference type="EMBL" id="RDY21331.1"/>
    </source>
</evidence>
<dbReference type="SUPFAM" id="SSF53448">
    <property type="entry name" value="Nucleotide-diphospho-sugar transferases"/>
    <property type="match status" value="1"/>
</dbReference>
<evidence type="ECO:0000313" key="2">
    <source>
        <dbReference type="Proteomes" id="UP000093352"/>
    </source>
</evidence>
<dbReference type="PANTHER" id="PTHR43179">
    <property type="entry name" value="RHAMNOSYLTRANSFERASE WBBL"/>
    <property type="match status" value="1"/>
</dbReference>
<dbReference type="InterPro" id="IPR029044">
    <property type="entry name" value="Nucleotide-diphossugar_trans"/>
</dbReference>
<dbReference type="STRING" id="1871336.BBG48_10555"/>
<protein>
    <submittedName>
        <fullName evidence="1">Glycosyltransferase family 2 protein</fullName>
    </submittedName>
</protein>
<dbReference type="EMBL" id="MBEW02000008">
    <property type="protein sequence ID" value="RDY21331.1"/>
    <property type="molecule type" value="Genomic_DNA"/>
</dbReference>
<dbReference type="GO" id="GO:0016740">
    <property type="term" value="F:transferase activity"/>
    <property type="evidence" value="ECO:0007669"/>
    <property type="project" value="UniProtKB-KW"/>
</dbReference>
<organism evidence="1 2">
    <name type="scientific">Criibacterium bergeronii</name>
    <dbReference type="NCBI Taxonomy" id="1871336"/>
    <lineage>
        <taxon>Bacteria</taxon>
        <taxon>Bacillati</taxon>
        <taxon>Bacillota</taxon>
        <taxon>Clostridia</taxon>
        <taxon>Peptostreptococcales</taxon>
        <taxon>Filifactoraceae</taxon>
        <taxon>Criibacterium</taxon>
    </lineage>
</organism>
<keyword evidence="2" id="KW-1185">Reference proteome</keyword>
<comment type="caution">
    <text evidence="1">The sequence shown here is derived from an EMBL/GenBank/DDBJ whole genome shotgun (WGS) entry which is preliminary data.</text>
</comment>
<dbReference type="CDD" id="cd04186">
    <property type="entry name" value="GT_2_like_c"/>
    <property type="match status" value="1"/>
</dbReference>